<evidence type="ECO:0000313" key="8">
    <source>
        <dbReference type="Proteomes" id="UP000799424"/>
    </source>
</evidence>
<dbReference type="GO" id="GO:0031097">
    <property type="term" value="C:medial cortex"/>
    <property type="evidence" value="ECO:0007669"/>
    <property type="project" value="TreeGrafter"/>
</dbReference>
<dbReference type="SUPFAM" id="SSF103657">
    <property type="entry name" value="BAR/IMD domain-like"/>
    <property type="match status" value="1"/>
</dbReference>
<dbReference type="PROSITE" id="PS50002">
    <property type="entry name" value="SH3"/>
    <property type="match status" value="1"/>
</dbReference>
<organism evidence="7 8">
    <name type="scientific">Ophiobolus disseminans</name>
    <dbReference type="NCBI Taxonomy" id="1469910"/>
    <lineage>
        <taxon>Eukaryota</taxon>
        <taxon>Fungi</taxon>
        <taxon>Dikarya</taxon>
        <taxon>Ascomycota</taxon>
        <taxon>Pezizomycotina</taxon>
        <taxon>Dothideomycetes</taxon>
        <taxon>Pleosporomycetidae</taxon>
        <taxon>Pleosporales</taxon>
        <taxon>Pleosporineae</taxon>
        <taxon>Phaeosphaeriaceae</taxon>
        <taxon>Ophiobolus</taxon>
    </lineage>
</organism>
<proteinExistence type="predicted"/>
<name>A0A6A6ZKD7_9PLEO</name>
<feature type="compositionally biased region" description="Polar residues" evidence="4">
    <location>
        <begin position="370"/>
        <end position="384"/>
    </location>
</feature>
<dbReference type="SUPFAM" id="SSF50044">
    <property type="entry name" value="SH3-domain"/>
    <property type="match status" value="1"/>
</dbReference>
<keyword evidence="1 2" id="KW-0728">SH3 domain</keyword>
<dbReference type="PRINTS" id="PR00452">
    <property type="entry name" value="SH3DOMAIN"/>
</dbReference>
<dbReference type="CDD" id="cd07599">
    <property type="entry name" value="BAR_Rvs167p"/>
    <property type="match status" value="1"/>
</dbReference>
<dbReference type="InterPro" id="IPR004148">
    <property type="entry name" value="BAR_dom"/>
</dbReference>
<evidence type="ECO:0000256" key="2">
    <source>
        <dbReference type="PROSITE-ProRule" id="PRU00192"/>
    </source>
</evidence>
<dbReference type="AlphaFoldDB" id="A0A6A6ZKD7"/>
<feature type="domain" description="SH3" evidence="5">
    <location>
        <begin position="426"/>
        <end position="483"/>
    </location>
</feature>
<feature type="domain" description="BAR" evidence="6">
    <location>
        <begin position="6"/>
        <end position="241"/>
    </location>
</feature>
<dbReference type="SMART" id="SM00326">
    <property type="entry name" value="SH3"/>
    <property type="match status" value="1"/>
</dbReference>
<evidence type="ECO:0000259" key="5">
    <source>
        <dbReference type="PROSITE" id="PS50002"/>
    </source>
</evidence>
<keyword evidence="3" id="KW-0175">Coiled coil</keyword>
<evidence type="ECO:0000256" key="3">
    <source>
        <dbReference type="SAM" id="Coils"/>
    </source>
</evidence>
<reference evidence="7" key="1">
    <citation type="journal article" date="2020" name="Stud. Mycol.">
        <title>101 Dothideomycetes genomes: a test case for predicting lifestyles and emergence of pathogens.</title>
        <authorList>
            <person name="Haridas S."/>
            <person name="Albert R."/>
            <person name="Binder M."/>
            <person name="Bloem J."/>
            <person name="Labutti K."/>
            <person name="Salamov A."/>
            <person name="Andreopoulos B."/>
            <person name="Baker S."/>
            <person name="Barry K."/>
            <person name="Bills G."/>
            <person name="Bluhm B."/>
            <person name="Cannon C."/>
            <person name="Castanera R."/>
            <person name="Culley D."/>
            <person name="Daum C."/>
            <person name="Ezra D."/>
            <person name="Gonzalez J."/>
            <person name="Henrissat B."/>
            <person name="Kuo A."/>
            <person name="Liang C."/>
            <person name="Lipzen A."/>
            <person name="Lutzoni F."/>
            <person name="Magnuson J."/>
            <person name="Mondo S."/>
            <person name="Nolan M."/>
            <person name="Ohm R."/>
            <person name="Pangilinan J."/>
            <person name="Park H.-J."/>
            <person name="Ramirez L."/>
            <person name="Alfaro M."/>
            <person name="Sun H."/>
            <person name="Tritt A."/>
            <person name="Yoshinaga Y."/>
            <person name="Zwiers L.-H."/>
            <person name="Turgeon B."/>
            <person name="Goodwin S."/>
            <person name="Spatafora J."/>
            <person name="Crous P."/>
            <person name="Grigoriev I."/>
        </authorList>
    </citation>
    <scope>NUCLEOTIDE SEQUENCE</scope>
    <source>
        <strain evidence="7">CBS 113818</strain>
    </source>
</reference>
<dbReference type="InterPro" id="IPR046982">
    <property type="entry name" value="BIN3/RVS161-like"/>
</dbReference>
<dbReference type="GO" id="GO:0097320">
    <property type="term" value="P:plasma membrane tubulation"/>
    <property type="evidence" value="ECO:0007669"/>
    <property type="project" value="TreeGrafter"/>
</dbReference>
<dbReference type="EMBL" id="MU006237">
    <property type="protein sequence ID" value="KAF2821562.1"/>
    <property type="molecule type" value="Genomic_DNA"/>
</dbReference>
<dbReference type="InterPro" id="IPR027267">
    <property type="entry name" value="AH/BAR_dom_sf"/>
</dbReference>
<dbReference type="OrthoDB" id="10255128at2759"/>
<dbReference type="GO" id="GO:1990528">
    <property type="term" value="C:Rvs161p-Rvs167p complex"/>
    <property type="evidence" value="ECO:0007669"/>
    <property type="project" value="TreeGrafter"/>
</dbReference>
<evidence type="ECO:0000259" key="6">
    <source>
        <dbReference type="PROSITE" id="PS51021"/>
    </source>
</evidence>
<feature type="compositionally biased region" description="Polar residues" evidence="4">
    <location>
        <begin position="303"/>
        <end position="329"/>
    </location>
</feature>
<dbReference type="Gene3D" id="2.30.30.40">
    <property type="entry name" value="SH3 Domains"/>
    <property type="match status" value="1"/>
</dbReference>
<dbReference type="Pfam" id="PF03114">
    <property type="entry name" value="BAR"/>
    <property type="match status" value="1"/>
</dbReference>
<feature type="compositionally biased region" description="Low complexity" evidence="4">
    <location>
        <begin position="334"/>
        <end position="349"/>
    </location>
</feature>
<sequence length="483" mass="53609">MQRAQRTFGRFLKRSPNEADVEAMLTDFNDSESMLEKLEASSKQWRDAWTNILNHQLTTVELLHTLYKPLGGEGSAGGSHVAAETPPATLERVAALQEAFAELKTDMMEEVKDIDRKLIIPAKLARDSLKPMKKAIKKREDAKVDYERYKSRCEALQNKKARSDRENTALNKHEVDLERSTHAYQLADENLRDRLPKLNAATFSILPHLLANQIVLQNNLIGNLYTVLHQYSHEQGYPDPPPEPEEVIPLFDSSFTPLRKEMEQEFSLLKTGKAVQQPMRLPDKGETVTGLGIRNKVMPGRRVSSNDVVPTITRTNPRGSPNLSSTSENGPPVSLSNKPSYSSLSASKPRIASSSPHHIPTPGADHFGRRTSTASHDSSYSNGTNGNGHGDYFGKIRSNGSNASTPNPAAGKKKPPPPPPKKIGSYQSEYVTAMYDFDSHTAGDLSFREGDRIRVVKKTESSQDWWEGEFGGVKGSFPANYCK</sequence>
<dbReference type="PROSITE" id="PS51021">
    <property type="entry name" value="BAR"/>
    <property type="match status" value="1"/>
</dbReference>
<feature type="region of interest" description="Disordered" evidence="4">
    <location>
        <begin position="295"/>
        <end position="425"/>
    </location>
</feature>
<feature type="compositionally biased region" description="Polar residues" evidence="4">
    <location>
        <begin position="398"/>
        <end position="407"/>
    </location>
</feature>
<dbReference type="Gene3D" id="1.20.1270.60">
    <property type="entry name" value="Arfaptin homology (AH) domain/BAR domain"/>
    <property type="match status" value="1"/>
</dbReference>
<dbReference type="GO" id="GO:0008289">
    <property type="term" value="F:lipid binding"/>
    <property type="evidence" value="ECO:0007669"/>
    <property type="project" value="TreeGrafter"/>
</dbReference>
<keyword evidence="8" id="KW-1185">Reference proteome</keyword>
<protein>
    <recommendedName>
        <fullName evidence="9">SH3 domain signaling protein</fullName>
    </recommendedName>
</protein>
<dbReference type="GO" id="GO:0051666">
    <property type="term" value="P:actin cortical patch localization"/>
    <property type="evidence" value="ECO:0007669"/>
    <property type="project" value="InterPro"/>
</dbReference>
<gene>
    <name evidence="7" type="ORF">CC86DRAFT_302945</name>
</gene>
<accession>A0A6A6ZKD7</accession>
<dbReference type="Proteomes" id="UP000799424">
    <property type="component" value="Unassembled WGS sequence"/>
</dbReference>
<dbReference type="GO" id="GO:0006897">
    <property type="term" value="P:endocytosis"/>
    <property type="evidence" value="ECO:0007669"/>
    <property type="project" value="InterPro"/>
</dbReference>
<dbReference type="PANTHER" id="PTHR47174">
    <property type="entry name" value="BRIDGING INTEGRATOR 3"/>
    <property type="match status" value="1"/>
</dbReference>
<dbReference type="InterPro" id="IPR001452">
    <property type="entry name" value="SH3_domain"/>
</dbReference>
<dbReference type="GO" id="GO:0030479">
    <property type="term" value="C:actin cortical patch"/>
    <property type="evidence" value="ECO:0007669"/>
    <property type="project" value="TreeGrafter"/>
</dbReference>
<dbReference type="GO" id="GO:0043332">
    <property type="term" value="C:mating projection tip"/>
    <property type="evidence" value="ECO:0007669"/>
    <property type="project" value="TreeGrafter"/>
</dbReference>
<dbReference type="FunFam" id="2.30.30.40:FF:000100">
    <property type="entry name" value="SH3 domain-containing YSC84-like protein 1"/>
    <property type="match status" value="1"/>
</dbReference>
<evidence type="ECO:0000256" key="4">
    <source>
        <dbReference type="SAM" id="MobiDB-lite"/>
    </source>
</evidence>
<dbReference type="PANTHER" id="PTHR47174:SF2">
    <property type="entry name" value="SH3 DOMAIN SIGNALLING PROTEIN (AFU_ORTHOLOGUE AFUA_5G07670)"/>
    <property type="match status" value="1"/>
</dbReference>
<dbReference type="InterPro" id="IPR036028">
    <property type="entry name" value="SH3-like_dom_sf"/>
</dbReference>
<evidence type="ECO:0000256" key="1">
    <source>
        <dbReference type="ARBA" id="ARBA00022443"/>
    </source>
</evidence>
<dbReference type="Pfam" id="PF00018">
    <property type="entry name" value="SH3_1"/>
    <property type="match status" value="1"/>
</dbReference>
<evidence type="ECO:0008006" key="9">
    <source>
        <dbReference type="Google" id="ProtNLM"/>
    </source>
</evidence>
<evidence type="ECO:0000313" key="7">
    <source>
        <dbReference type="EMBL" id="KAF2821562.1"/>
    </source>
</evidence>
<feature type="coiled-coil region" evidence="3">
    <location>
        <begin position="132"/>
        <end position="173"/>
    </location>
</feature>